<gene>
    <name evidence="2" type="ORF">JOM49_006866</name>
</gene>
<keyword evidence="3" id="KW-1185">Reference proteome</keyword>
<dbReference type="EMBL" id="JAGGMS010000001">
    <property type="protein sequence ID" value="MBP2185340.1"/>
    <property type="molecule type" value="Genomic_DNA"/>
</dbReference>
<keyword evidence="2" id="KW-0131">Cell cycle</keyword>
<dbReference type="GO" id="GO:0051301">
    <property type="term" value="P:cell division"/>
    <property type="evidence" value="ECO:0007669"/>
    <property type="project" value="UniProtKB-KW"/>
</dbReference>
<evidence type="ECO:0000313" key="2">
    <source>
        <dbReference type="EMBL" id="MBP2185340.1"/>
    </source>
</evidence>
<evidence type="ECO:0000313" key="3">
    <source>
        <dbReference type="Proteomes" id="UP000741013"/>
    </source>
</evidence>
<accession>A0ABS4Q0Y4</accession>
<evidence type="ECO:0000256" key="1">
    <source>
        <dbReference type="SAM" id="Coils"/>
    </source>
</evidence>
<comment type="caution">
    <text evidence="2">The sequence shown here is derived from an EMBL/GenBank/DDBJ whole genome shotgun (WGS) entry which is preliminary data.</text>
</comment>
<feature type="coiled-coil region" evidence="1">
    <location>
        <begin position="25"/>
        <end position="66"/>
    </location>
</feature>
<proteinExistence type="predicted"/>
<keyword evidence="1" id="KW-0175">Coiled coil</keyword>
<dbReference type="RefSeq" id="WP_209668238.1">
    <property type="nucleotide sequence ID" value="NZ_JAGGMS010000001.1"/>
</dbReference>
<protein>
    <submittedName>
        <fullName evidence="2">Cell division septum initiation protein DivIVA</fullName>
    </submittedName>
</protein>
<feature type="coiled-coil region" evidence="1">
    <location>
        <begin position="96"/>
        <end position="133"/>
    </location>
</feature>
<name>A0ABS4Q0Y4_9PSEU</name>
<reference evidence="2 3" key="1">
    <citation type="submission" date="2021-03" db="EMBL/GenBank/DDBJ databases">
        <title>Sequencing the genomes of 1000 actinobacteria strains.</title>
        <authorList>
            <person name="Klenk H.-P."/>
        </authorList>
    </citation>
    <scope>NUCLEOTIDE SEQUENCE [LARGE SCALE GENOMIC DNA]</scope>
    <source>
        <strain evidence="2 3">DSM 45510</strain>
    </source>
</reference>
<dbReference type="Proteomes" id="UP000741013">
    <property type="component" value="Unassembled WGS sequence"/>
</dbReference>
<sequence length="148" mass="16906">MFHTTLLGYDRLEVDDHLRQAELAHARLADERDAAGARCRELERRLNAAHHENTGLRERIELLQRQPIDAAALQERLRGMLDVAREEADEHLAAARAQAARELETARREVAELQRLRDRLRDQLHQASELLEADLHTDPPAPPRLVAA</sequence>
<organism evidence="2 3">
    <name type="scientific">Amycolatopsis magusensis</name>
    <dbReference type="NCBI Taxonomy" id="882444"/>
    <lineage>
        <taxon>Bacteria</taxon>
        <taxon>Bacillati</taxon>
        <taxon>Actinomycetota</taxon>
        <taxon>Actinomycetes</taxon>
        <taxon>Pseudonocardiales</taxon>
        <taxon>Pseudonocardiaceae</taxon>
        <taxon>Amycolatopsis</taxon>
    </lineage>
</organism>
<keyword evidence="2" id="KW-0132">Cell division</keyword>